<dbReference type="Gene3D" id="3.30.460.70">
    <property type="match status" value="1"/>
</dbReference>
<name>A0A6M3IHP6_9ZZZZ</name>
<evidence type="ECO:0008006" key="3">
    <source>
        <dbReference type="Google" id="ProtNLM"/>
    </source>
</evidence>
<dbReference type="AlphaFoldDB" id="A0A6M3IHP6"/>
<protein>
    <recommendedName>
        <fullName evidence="3">Agglutinin C-terminal domain-containing protein</fullName>
    </recommendedName>
</protein>
<sequence length="149" mass="17394">MSQFSFQQPIKHIPKPKEYLTTAEIVNDLILSVYPQIKMYLWDYYYYYIGHEDWGKVFEEVLLNQPKYLTSKMDCENFAMLASSRVNSLFQINTCGLAIGQSPQGQHGYNLFISRVDEKPQLFLLEPQTGMIYPMTEPEGYIPELVIFS</sequence>
<accession>A0A6M3IHP6</accession>
<evidence type="ECO:0000313" key="1">
    <source>
        <dbReference type="EMBL" id="QJA56891.1"/>
    </source>
</evidence>
<dbReference type="EMBL" id="MT142280">
    <property type="protein sequence ID" value="QJA77385.1"/>
    <property type="molecule type" value="Genomic_DNA"/>
</dbReference>
<dbReference type="InterPro" id="IPR038765">
    <property type="entry name" value="Papain-like_cys_pep_sf"/>
</dbReference>
<gene>
    <name evidence="2" type="ORF">MM415A01315_0016</name>
    <name evidence="1" type="ORF">MM415B01776_0009</name>
</gene>
<dbReference type="SUPFAM" id="SSF54001">
    <property type="entry name" value="Cysteine proteinases"/>
    <property type="match status" value="1"/>
</dbReference>
<reference evidence="1" key="1">
    <citation type="submission" date="2020-03" db="EMBL/GenBank/DDBJ databases">
        <title>The deep terrestrial virosphere.</title>
        <authorList>
            <person name="Holmfeldt K."/>
            <person name="Nilsson E."/>
            <person name="Simone D."/>
            <person name="Lopez-Fernandez M."/>
            <person name="Wu X."/>
            <person name="de Brujin I."/>
            <person name="Lundin D."/>
            <person name="Andersson A."/>
            <person name="Bertilsson S."/>
            <person name="Dopson M."/>
        </authorList>
    </citation>
    <scope>NUCLEOTIDE SEQUENCE</scope>
    <source>
        <strain evidence="2">MM415A01315</strain>
        <strain evidence="1">MM415B01776</strain>
    </source>
</reference>
<organism evidence="1">
    <name type="scientific">viral metagenome</name>
    <dbReference type="NCBI Taxonomy" id="1070528"/>
    <lineage>
        <taxon>unclassified sequences</taxon>
        <taxon>metagenomes</taxon>
        <taxon>organismal metagenomes</taxon>
    </lineage>
</organism>
<evidence type="ECO:0000313" key="2">
    <source>
        <dbReference type="EMBL" id="QJA77385.1"/>
    </source>
</evidence>
<proteinExistence type="predicted"/>
<dbReference type="EMBL" id="MT141244">
    <property type="protein sequence ID" value="QJA56891.1"/>
    <property type="molecule type" value="Genomic_DNA"/>
</dbReference>